<organism evidence="4 5">
    <name type="scientific">Vibrio zhanjiangensis</name>
    <dbReference type="NCBI Taxonomy" id="1046128"/>
    <lineage>
        <taxon>Bacteria</taxon>
        <taxon>Pseudomonadati</taxon>
        <taxon>Pseudomonadota</taxon>
        <taxon>Gammaproteobacteria</taxon>
        <taxon>Vibrionales</taxon>
        <taxon>Vibrionaceae</taxon>
        <taxon>Vibrio</taxon>
    </lineage>
</organism>
<evidence type="ECO:0000256" key="2">
    <source>
        <dbReference type="SAM" id="SignalP"/>
    </source>
</evidence>
<feature type="chain" id="PRO_5046187512" description="Outer membrane protein beta-barrel domain-containing protein" evidence="2">
    <location>
        <begin position="20"/>
        <end position="179"/>
    </location>
</feature>
<accession>A0ABQ6F495</accession>
<reference evidence="5" key="1">
    <citation type="journal article" date="2019" name="Int. J. Syst. Evol. Microbiol.">
        <title>The Global Catalogue of Microorganisms (GCM) 10K type strain sequencing project: providing services to taxonomists for standard genome sequencing and annotation.</title>
        <authorList>
            <consortium name="The Broad Institute Genomics Platform"/>
            <consortium name="The Broad Institute Genome Sequencing Center for Infectious Disease"/>
            <person name="Wu L."/>
            <person name="Ma J."/>
        </authorList>
    </citation>
    <scope>NUCLEOTIDE SEQUENCE [LARGE SCALE GENOMIC DNA]</scope>
    <source>
        <strain evidence="5">NBRC 108723</strain>
    </source>
</reference>
<dbReference type="EMBL" id="BSPW01000107">
    <property type="protein sequence ID" value="GLT20353.1"/>
    <property type="molecule type" value="Genomic_DNA"/>
</dbReference>
<keyword evidence="5" id="KW-1185">Reference proteome</keyword>
<evidence type="ECO:0000259" key="3">
    <source>
        <dbReference type="Pfam" id="PF13505"/>
    </source>
</evidence>
<gene>
    <name evidence="4" type="ORF">GCM10007938_41370</name>
</gene>
<feature type="signal peptide" evidence="2">
    <location>
        <begin position="1"/>
        <end position="19"/>
    </location>
</feature>
<dbReference type="RefSeq" id="WP_284194181.1">
    <property type="nucleotide sequence ID" value="NZ_BSPW01000107.1"/>
</dbReference>
<protein>
    <recommendedName>
        <fullName evidence="3">Outer membrane protein beta-barrel domain-containing protein</fullName>
    </recommendedName>
</protein>
<proteinExistence type="predicted"/>
<feature type="domain" description="Outer membrane protein beta-barrel" evidence="3">
    <location>
        <begin position="5"/>
        <end position="177"/>
    </location>
</feature>
<dbReference type="Pfam" id="PF13505">
    <property type="entry name" value="OMP_b-brl"/>
    <property type="match status" value="1"/>
</dbReference>
<dbReference type="Gene3D" id="2.40.160.20">
    <property type="match status" value="1"/>
</dbReference>
<comment type="caution">
    <text evidence="4">The sequence shown here is derived from an EMBL/GenBank/DDBJ whole genome shotgun (WGS) entry which is preliminary data.</text>
</comment>
<evidence type="ECO:0000256" key="1">
    <source>
        <dbReference type="ARBA" id="ARBA00022729"/>
    </source>
</evidence>
<sequence>MYKKFSLLCFAFLSYQATAEQSNLTTLTALQEGSREFAIGGSFDADYSDDYLIDFNASYGYFIFDHFEVGAEVDLSMSEHTEAYEVGAFAEYNFEFGSSIVPYIGLGAQYVSSETLSTQGHDDAFNFQTAMGIKYFVHPQIALTMEANYNLATEDVYVDGNGSLKDNKTKFILGTRFYF</sequence>
<keyword evidence="1 2" id="KW-0732">Signal</keyword>
<dbReference type="InterPro" id="IPR027385">
    <property type="entry name" value="Beta-barrel_OMP"/>
</dbReference>
<dbReference type="InterPro" id="IPR011250">
    <property type="entry name" value="OMP/PagP_B-barrel"/>
</dbReference>
<evidence type="ECO:0000313" key="4">
    <source>
        <dbReference type="EMBL" id="GLT20353.1"/>
    </source>
</evidence>
<dbReference type="SUPFAM" id="SSF56925">
    <property type="entry name" value="OMPA-like"/>
    <property type="match status" value="1"/>
</dbReference>
<evidence type="ECO:0000313" key="5">
    <source>
        <dbReference type="Proteomes" id="UP001157138"/>
    </source>
</evidence>
<name>A0ABQ6F495_9VIBR</name>
<dbReference type="Proteomes" id="UP001157138">
    <property type="component" value="Unassembled WGS sequence"/>
</dbReference>